<dbReference type="PANTHER" id="PTHR21600">
    <property type="entry name" value="MITOCHONDRIAL RNA PSEUDOURIDINE SYNTHASE"/>
    <property type="match status" value="1"/>
</dbReference>
<proteinExistence type="inferred from homology"/>
<sequence length="300" mass="34974">MNLFEENENIVVFKADKDGLDLEEFLSSNDISGRLFRKLYKGKQIYVNGKFKRKGLILERGDLVSIYMENEDENTTPEKMEIDIIYEDFDLLILNKQPNIVVHPTKSHQENTLSNGISYYFKEKGIKKKIRFVNRLDMNTTGILIVAKNPFAHQQMALQFESNEVEKKYQAIVSGIVEKNEDYIDLPIGREEDKSVKKVVTENGQKALTKYTVIEKYKEASLLDVQIFTGRSHQIRVHLNHIGHPIIGDVLYNEESPYIDRQALHSYYLKIKHPRTKKDIEFIASLPEDMKRLINHLKNK</sequence>
<name>A0ABT1SD20_9FIRM</name>
<dbReference type="SUPFAM" id="SSF55120">
    <property type="entry name" value="Pseudouridine synthase"/>
    <property type="match status" value="1"/>
</dbReference>
<keyword evidence="7" id="KW-1185">Reference proteome</keyword>
<evidence type="ECO:0000256" key="1">
    <source>
        <dbReference type="ARBA" id="ARBA00000073"/>
    </source>
</evidence>
<evidence type="ECO:0000259" key="5">
    <source>
        <dbReference type="Pfam" id="PF00849"/>
    </source>
</evidence>
<dbReference type="CDD" id="cd02869">
    <property type="entry name" value="PseudoU_synth_RluA_like"/>
    <property type="match status" value="1"/>
</dbReference>
<evidence type="ECO:0000313" key="7">
    <source>
        <dbReference type="Proteomes" id="UP001524478"/>
    </source>
</evidence>
<dbReference type="InterPro" id="IPR006224">
    <property type="entry name" value="PsdUridine_synth_RluA-like_CS"/>
</dbReference>
<evidence type="ECO:0000256" key="3">
    <source>
        <dbReference type="ARBA" id="ARBA00023235"/>
    </source>
</evidence>
<evidence type="ECO:0000256" key="4">
    <source>
        <dbReference type="RuleBase" id="RU362028"/>
    </source>
</evidence>
<dbReference type="Pfam" id="PF00849">
    <property type="entry name" value="PseudoU_synth_2"/>
    <property type="match status" value="1"/>
</dbReference>
<dbReference type="NCBIfam" id="TIGR00005">
    <property type="entry name" value="rluA_subfam"/>
    <property type="match status" value="1"/>
</dbReference>
<dbReference type="Proteomes" id="UP001524478">
    <property type="component" value="Unassembled WGS sequence"/>
</dbReference>
<comment type="function">
    <text evidence="4">Responsible for synthesis of pseudouridine from uracil.</text>
</comment>
<protein>
    <recommendedName>
        <fullName evidence="4">Pseudouridine synthase</fullName>
        <ecNumber evidence="4">5.4.99.-</ecNumber>
    </recommendedName>
</protein>
<evidence type="ECO:0000256" key="2">
    <source>
        <dbReference type="ARBA" id="ARBA00010876"/>
    </source>
</evidence>
<dbReference type="EMBL" id="JANGAC010000011">
    <property type="protein sequence ID" value="MCQ4924210.1"/>
    <property type="molecule type" value="Genomic_DNA"/>
</dbReference>
<gene>
    <name evidence="6" type="ORF">NE686_14000</name>
</gene>
<dbReference type="PROSITE" id="PS01129">
    <property type="entry name" value="PSI_RLU"/>
    <property type="match status" value="1"/>
</dbReference>
<organism evidence="6 7">
    <name type="scientific">Tissierella carlieri</name>
    <dbReference type="NCBI Taxonomy" id="689904"/>
    <lineage>
        <taxon>Bacteria</taxon>
        <taxon>Bacillati</taxon>
        <taxon>Bacillota</taxon>
        <taxon>Tissierellia</taxon>
        <taxon>Tissierellales</taxon>
        <taxon>Tissierellaceae</taxon>
        <taxon>Tissierella</taxon>
    </lineage>
</organism>
<feature type="domain" description="Pseudouridine synthase RsuA/RluA-like" evidence="5">
    <location>
        <begin position="90"/>
        <end position="241"/>
    </location>
</feature>
<dbReference type="InterPro" id="IPR006145">
    <property type="entry name" value="PsdUridine_synth_RsuA/RluA"/>
</dbReference>
<dbReference type="PANTHER" id="PTHR21600:SF44">
    <property type="entry name" value="RIBOSOMAL LARGE SUBUNIT PSEUDOURIDINE SYNTHASE D"/>
    <property type="match status" value="1"/>
</dbReference>
<comment type="caution">
    <text evidence="6">The sequence shown here is derived from an EMBL/GenBank/DDBJ whole genome shotgun (WGS) entry which is preliminary data.</text>
</comment>
<evidence type="ECO:0000313" key="6">
    <source>
        <dbReference type="EMBL" id="MCQ4924210.1"/>
    </source>
</evidence>
<keyword evidence="3 4" id="KW-0413">Isomerase</keyword>
<dbReference type="InterPro" id="IPR050188">
    <property type="entry name" value="RluA_PseudoU_synthase"/>
</dbReference>
<accession>A0ABT1SD20</accession>
<dbReference type="EC" id="5.4.99.-" evidence="4"/>
<comment type="similarity">
    <text evidence="2 4">Belongs to the pseudouridine synthase RluA family.</text>
</comment>
<reference evidence="6 7" key="1">
    <citation type="submission" date="2022-06" db="EMBL/GenBank/DDBJ databases">
        <title>Isolation of gut microbiota from human fecal samples.</title>
        <authorList>
            <person name="Pamer E.G."/>
            <person name="Barat B."/>
            <person name="Waligurski E."/>
            <person name="Medina S."/>
            <person name="Paddock L."/>
            <person name="Mostad J."/>
        </authorList>
    </citation>
    <scope>NUCLEOTIDE SEQUENCE [LARGE SCALE GENOMIC DNA]</scope>
    <source>
        <strain evidence="6 7">DFI.7.95</strain>
    </source>
</reference>
<comment type="catalytic activity">
    <reaction evidence="1 4">
        <text>a uridine in RNA = a pseudouridine in RNA</text>
        <dbReference type="Rhea" id="RHEA:48348"/>
        <dbReference type="Rhea" id="RHEA-COMP:12068"/>
        <dbReference type="Rhea" id="RHEA-COMP:12069"/>
        <dbReference type="ChEBI" id="CHEBI:65314"/>
        <dbReference type="ChEBI" id="CHEBI:65315"/>
    </reaction>
</comment>
<dbReference type="InterPro" id="IPR020103">
    <property type="entry name" value="PsdUridine_synth_cat_dom_sf"/>
</dbReference>
<dbReference type="RefSeq" id="WP_256312005.1">
    <property type="nucleotide sequence ID" value="NZ_JANGAC010000011.1"/>
</dbReference>
<dbReference type="InterPro" id="IPR006225">
    <property type="entry name" value="PsdUridine_synth_RluC/D"/>
</dbReference>
<dbReference type="Gene3D" id="3.30.2350.10">
    <property type="entry name" value="Pseudouridine synthase"/>
    <property type="match status" value="1"/>
</dbReference>